<keyword evidence="2" id="KW-1185">Reference proteome</keyword>
<reference evidence="1" key="1">
    <citation type="submission" date="2020-08" db="EMBL/GenBank/DDBJ databases">
        <title>Multicomponent nature underlies the extraordinary mechanical properties of spider dragline silk.</title>
        <authorList>
            <person name="Kono N."/>
            <person name="Nakamura H."/>
            <person name="Mori M."/>
            <person name="Yoshida Y."/>
            <person name="Ohtoshi R."/>
            <person name="Malay A.D."/>
            <person name="Moran D.A.P."/>
            <person name="Tomita M."/>
            <person name="Numata K."/>
            <person name="Arakawa K."/>
        </authorList>
    </citation>
    <scope>NUCLEOTIDE SEQUENCE</scope>
</reference>
<evidence type="ECO:0008006" key="3">
    <source>
        <dbReference type="Google" id="ProtNLM"/>
    </source>
</evidence>
<dbReference type="Proteomes" id="UP000887159">
    <property type="component" value="Unassembled WGS sequence"/>
</dbReference>
<sequence>MFVGSSDRGMVLPQEDRVPGDHEALLREEHCIRGMAVVHRTASAAEIRAAVGTTVTQPTVRNWFLQGQLLARCPVVCTPLIPNHCRLRHQGWQPKAHW</sequence>
<evidence type="ECO:0000313" key="1">
    <source>
        <dbReference type="EMBL" id="GFY06026.1"/>
    </source>
</evidence>
<comment type="caution">
    <text evidence="1">The sequence shown here is derived from an EMBL/GenBank/DDBJ whole genome shotgun (WGS) entry which is preliminary data.</text>
</comment>
<proteinExistence type="predicted"/>
<evidence type="ECO:0000313" key="2">
    <source>
        <dbReference type="Proteomes" id="UP000887159"/>
    </source>
</evidence>
<gene>
    <name evidence="1" type="primary">AVEN_104359_1</name>
    <name evidence="1" type="ORF">TNCV_3863301</name>
</gene>
<dbReference type="EMBL" id="BMAU01021256">
    <property type="protein sequence ID" value="GFY06026.1"/>
    <property type="molecule type" value="Genomic_DNA"/>
</dbReference>
<dbReference type="AlphaFoldDB" id="A0A8X6S3Y6"/>
<protein>
    <recommendedName>
        <fullName evidence="3">Transposase</fullName>
    </recommendedName>
</protein>
<accession>A0A8X6S3Y6</accession>
<name>A0A8X6S3Y6_TRICX</name>
<organism evidence="1 2">
    <name type="scientific">Trichonephila clavipes</name>
    <name type="common">Golden silk orbweaver</name>
    <name type="synonym">Nephila clavipes</name>
    <dbReference type="NCBI Taxonomy" id="2585209"/>
    <lineage>
        <taxon>Eukaryota</taxon>
        <taxon>Metazoa</taxon>
        <taxon>Ecdysozoa</taxon>
        <taxon>Arthropoda</taxon>
        <taxon>Chelicerata</taxon>
        <taxon>Arachnida</taxon>
        <taxon>Araneae</taxon>
        <taxon>Araneomorphae</taxon>
        <taxon>Entelegynae</taxon>
        <taxon>Araneoidea</taxon>
        <taxon>Nephilidae</taxon>
        <taxon>Trichonephila</taxon>
    </lineage>
</organism>